<feature type="signal peptide" evidence="2">
    <location>
        <begin position="1"/>
        <end position="18"/>
    </location>
</feature>
<reference evidence="3 4" key="1">
    <citation type="submission" date="2019-08" db="EMBL/GenBank/DDBJ databases">
        <title>Genome of Aequorivita antarctica SW49 (type strain).</title>
        <authorList>
            <person name="Bowman J.P."/>
        </authorList>
    </citation>
    <scope>NUCLEOTIDE SEQUENCE [LARGE SCALE GENOMIC DNA]</scope>
    <source>
        <strain evidence="3 4">SW49</strain>
    </source>
</reference>
<evidence type="ECO:0000256" key="2">
    <source>
        <dbReference type="SAM" id="SignalP"/>
    </source>
</evidence>
<dbReference type="AlphaFoldDB" id="A0A5C6Z3S5"/>
<keyword evidence="2" id="KW-0732">Signal</keyword>
<dbReference type="RefSeq" id="WP_111843673.1">
    <property type="nucleotide sequence ID" value="NZ_UEGI01000003.1"/>
</dbReference>
<feature type="region of interest" description="Disordered" evidence="1">
    <location>
        <begin position="49"/>
        <end position="69"/>
    </location>
</feature>
<dbReference type="Proteomes" id="UP000321497">
    <property type="component" value="Unassembled WGS sequence"/>
</dbReference>
<accession>A0A5C6Z3S5</accession>
<feature type="chain" id="PRO_5022945253" evidence="2">
    <location>
        <begin position="19"/>
        <end position="177"/>
    </location>
</feature>
<dbReference type="OrthoDB" id="1144137at2"/>
<protein>
    <submittedName>
        <fullName evidence="3">Uncharacterized protein</fullName>
    </submittedName>
</protein>
<proteinExistence type="predicted"/>
<sequence length="177" mass="19978">MKKVLMIFALAAFTTAFAQDNKNKSEQTETVTTKVTVKDSKGLHTDVQEVTRTESQPIKLDPNDAGKMDQDYNLGATKVQTDVTYNSNNHNYMFENEKNGYKIYDTKAGEKMNAAILRPTSKEGYYIMSQAGDNSFGYFNEDGNFVVESYNPSTDAVEKTIYKLEIKSKTSIKQNKM</sequence>
<comment type="caution">
    <text evidence="3">The sequence shown here is derived from an EMBL/GenBank/DDBJ whole genome shotgun (WGS) entry which is preliminary data.</text>
</comment>
<evidence type="ECO:0000313" key="4">
    <source>
        <dbReference type="Proteomes" id="UP000321497"/>
    </source>
</evidence>
<organism evidence="3 4">
    <name type="scientific">Aequorivita antarctica</name>
    <dbReference type="NCBI Taxonomy" id="153266"/>
    <lineage>
        <taxon>Bacteria</taxon>
        <taxon>Pseudomonadati</taxon>
        <taxon>Bacteroidota</taxon>
        <taxon>Flavobacteriia</taxon>
        <taxon>Flavobacteriales</taxon>
        <taxon>Flavobacteriaceae</taxon>
        <taxon>Aequorivita</taxon>
    </lineage>
</organism>
<keyword evidence="4" id="KW-1185">Reference proteome</keyword>
<evidence type="ECO:0000313" key="3">
    <source>
        <dbReference type="EMBL" id="TXD74242.1"/>
    </source>
</evidence>
<dbReference type="EMBL" id="VORT01000002">
    <property type="protein sequence ID" value="TXD74242.1"/>
    <property type="molecule type" value="Genomic_DNA"/>
</dbReference>
<name>A0A5C6Z3S5_9FLAO</name>
<gene>
    <name evidence="3" type="ORF">ESU54_03030</name>
</gene>
<evidence type="ECO:0000256" key="1">
    <source>
        <dbReference type="SAM" id="MobiDB-lite"/>
    </source>
</evidence>